<evidence type="ECO:0000313" key="1">
    <source>
        <dbReference type="EMBL" id="CAG8625754.1"/>
    </source>
</evidence>
<dbReference type="AlphaFoldDB" id="A0A9N9GS30"/>
<accession>A0A9N9GS30</accession>
<reference evidence="1" key="1">
    <citation type="submission" date="2021-06" db="EMBL/GenBank/DDBJ databases">
        <authorList>
            <person name="Kallberg Y."/>
            <person name="Tangrot J."/>
            <person name="Rosling A."/>
        </authorList>
    </citation>
    <scope>NUCLEOTIDE SEQUENCE</scope>
    <source>
        <strain evidence="1">MA453B</strain>
    </source>
</reference>
<organism evidence="1 2">
    <name type="scientific">Dentiscutata erythropus</name>
    <dbReference type="NCBI Taxonomy" id="1348616"/>
    <lineage>
        <taxon>Eukaryota</taxon>
        <taxon>Fungi</taxon>
        <taxon>Fungi incertae sedis</taxon>
        <taxon>Mucoromycota</taxon>
        <taxon>Glomeromycotina</taxon>
        <taxon>Glomeromycetes</taxon>
        <taxon>Diversisporales</taxon>
        <taxon>Gigasporaceae</taxon>
        <taxon>Dentiscutata</taxon>
    </lineage>
</organism>
<comment type="caution">
    <text evidence="1">The sequence shown here is derived from an EMBL/GenBank/DDBJ whole genome shotgun (WGS) entry which is preliminary data.</text>
</comment>
<proteinExistence type="predicted"/>
<dbReference type="EMBL" id="CAJVPY010004696">
    <property type="protein sequence ID" value="CAG8625754.1"/>
    <property type="molecule type" value="Genomic_DNA"/>
</dbReference>
<feature type="non-terminal residue" evidence="1">
    <location>
        <position position="62"/>
    </location>
</feature>
<gene>
    <name evidence="1" type="ORF">DERYTH_LOCUS8879</name>
</gene>
<keyword evidence="2" id="KW-1185">Reference proteome</keyword>
<name>A0A9N9GS30_9GLOM</name>
<protein>
    <submittedName>
        <fullName evidence="1">28033_t:CDS:1</fullName>
    </submittedName>
</protein>
<evidence type="ECO:0000313" key="2">
    <source>
        <dbReference type="Proteomes" id="UP000789405"/>
    </source>
</evidence>
<dbReference type="Proteomes" id="UP000789405">
    <property type="component" value="Unassembled WGS sequence"/>
</dbReference>
<sequence length="62" mass="7442">LENINIKGASSKMLEIFEIMESIDDYEKSAIHHKETVYSSRYINYDTKSIENPEFRWLQAEW</sequence>